<name>A0A286RE55_9BACT</name>
<sequence>MNAAATRTRLLRGKRKLKATRSIAPLPLRCQSAASFEIIGLGI</sequence>
<organism evidence="1 2">
    <name type="scientific">Thermogutta terrifontis</name>
    <dbReference type="NCBI Taxonomy" id="1331910"/>
    <lineage>
        <taxon>Bacteria</taxon>
        <taxon>Pseudomonadati</taxon>
        <taxon>Planctomycetota</taxon>
        <taxon>Planctomycetia</taxon>
        <taxon>Pirellulales</taxon>
        <taxon>Thermoguttaceae</taxon>
        <taxon>Thermogutta</taxon>
    </lineage>
</organism>
<dbReference type="KEGG" id="ttf:THTE_1647"/>
<dbReference type="Proteomes" id="UP000215086">
    <property type="component" value="Chromosome"/>
</dbReference>
<reference evidence="1 2" key="1">
    <citation type="journal article" name="Front. Microbiol.">
        <title>Sugar Metabolism of the First Thermophilic Planctomycete Thermogutta terrifontis: Comparative Genomic and Transcriptomic Approaches.</title>
        <authorList>
            <person name="Elcheninov A.G."/>
            <person name="Menzel P."/>
            <person name="Gudbergsdottir S.R."/>
            <person name="Slesarev A.I."/>
            <person name="Kadnikov V.V."/>
            <person name="Krogh A."/>
            <person name="Bonch-Osmolovskaya E.A."/>
            <person name="Peng X."/>
            <person name="Kublanov I.V."/>
        </authorList>
    </citation>
    <scope>NUCLEOTIDE SEQUENCE [LARGE SCALE GENOMIC DNA]</scope>
    <source>
        <strain evidence="1 2">R1</strain>
    </source>
</reference>
<proteinExistence type="predicted"/>
<accession>A0A286RE55</accession>
<dbReference type="AlphaFoldDB" id="A0A286RE55"/>
<evidence type="ECO:0000313" key="1">
    <source>
        <dbReference type="EMBL" id="ASV74249.1"/>
    </source>
</evidence>
<evidence type="ECO:0000313" key="2">
    <source>
        <dbReference type="Proteomes" id="UP000215086"/>
    </source>
</evidence>
<protein>
    <submittedName>
        <fullName evidence="1">Uncharacterized protein</fullName>
    </submittedName>
</protein>
<dbReference type="EMBL" id="CP018477">
    <property type="protein sequence ID" value="ASV74249.1"/>
    <property type="molecule type" value="Genomic_DNA"/>
</dbReference>
<keyword evidence="2" id="KW-1185">Reference proteome</keyword>
<gene>
    <name evidence="1" type="ORF">THTE_1647</name>
</gene>